<dbReference type="SUPFAM" id="SSF48452">
    <property type="entry name" value="TPR-like"/>
    <property type="match status" value="1"/>
</dbReference>
<protein>
    <recommendedName>
        <fullName evidence="2">Tetratricopeptide repeat protein 38</fullName>
    </recommendedName>
</protein>
<evidence type="ECO:0000256" key="3">
    <source>
        <dbReference type="ARBA" id="ARBA00022737"/>
    </source>
</evidence>
<dbReference type="Proteomes" id="UP000249688">
    <property type="component" value="Unassembled WGS sequence"/>
</dbReference>
<dbReference type="CDD" id="cd05804">
    <property type="entry name" value="StaR_like"/>
    <property type="match status" value="1"/>
</dbReference>
<comment type="caution">
    <text evidence="5">The sequence shown here is derived from an EMBL/GenBank/DDBJ whole genome shotgun (WGS) entry which is preliminary data.</text>
</comment>
<evidence type="ECO:0000256" key="1">
    <source>
        <dbReference type="ARBA" id="ARBA00005857"/>
    </source>
</evidence>
<reference evidence="5 6" key="1">
    <citation type="submission" date="2018-06" db="EMBL/GenBank/DDBJ databases">
        <title>Genomic Encyclopedia of Archaeal and Bacterial Type Strains, Phase II (KMG-II): from individual species to whole genera.</title>
        <authorList>
            <person name="Goeker M."/>
        </authorList>
    </citation>
    <scope>NUCLEOTIDE SEQUENCE [LARGE SCALE GENOMIC DNA]</scope>
    <source>
        <strain evidence="5 6">DSM 24525</strain>
    </source>
</reference>
<dbReference type="EMBL" id="QKYU01000002">
    <property type="protein sequence ID" value="PZW50454.1"/>
    <property type="molecule type" value="Genomic_DNA"/>
</dbReference>
<gene>
    <name evidence="5" type="ORF">C8P66_102142</name>
</gene>
<accession>A0A2W7ITC5</accession>
<name>A0A2W7ITC5_9PROT</name>
<evidence type="ECO:0000256" key="2">
    <source>
        <dbReference type="ARBA" id="ARBA00019992"/>
    </source>
</evidence>
<keyword evidence="3" id="KW-0677">Repeat</keyword>
<evidence type="ECO:0000256" key="4">
    <source>
        <dbReference type="ARBA" id="ARBA00022803"/>
    </source>
</evidence>
<dbReference type="AlphaFoldDB" id="A0A2W7ITC5"/>
<dbReference type="OrthoDB" id="9815900at2"/>
<dbReference type="Gene3D" id="1.25.40.10">
    <property type="entry name" value="Tetratricopeptide repeat domain"/>
    <property type="match status" value="1"/>
</dbReference>
<dbReference type="RefSeq" id="WP_111396603.1">
    <property type="nucleotide sequence ID" value="NZ_QKYU01000002.1"/>
</dbReference>
<proteinExistence type="inferred from homology"/>
<dbReference type="PANTHER" id="PTHR16263">
    <property type="entry name" value="TETRATRICOPEPTIDE REPEAT PROTEIN 38"/>
    <property type="match status" value="1"/>
</dbReference>
<evidence type="ECO:0000313" key="5">
    <source>
        <dbReference type="EMBL" id="PZW50454.1"/>
    </source>
</evidence>
<sequence>MHTDAHGLPVTLASAEAACAFDAAIAAYMAYRQDTPAKLKAFLALDPGAPFAAILRGSFAMLTYNAGALPSARKSAALALAAGGTPRERAHAAALDAWTRDDSDQALAIWELILAEHPTDALAFRLHHFVAFWLGRGPQMAAAVERTAPHWGSDLAHWPSWLACRCFAFEEVGRYAEAETAGRQAVDLVPTDVWAAHGVAHVLEMQGRRSEGITWLAALEPNWEQANSIRHHLLWHRALFHFEHGDTAQVLGLYDRGFRDLASPLTEALPDMFVDVQNAASMLFRLGLQGVDVGNRWVELADKAEARIGDTQSAFTLPHWVMALGATGRFQQASRLLDAVAEGAQGTGTNARILARSGLPACRAALHHARGEHAEAVAAMRPALSTMGELGGSHAQQSVLELLFLDSAMKAGMAAEARALLERAAGRCPVPPERRAIYRHHAGQVAY</sequence>
<comment type="similarity">
    <text evidence="1">Belongs to the TTC38 family.</text>
</comment>
<organism evidence="5 6">
    <name type="scientific">Humitalea rosea</name>
    <dbReference type="NCBI Taxonomy" id="990373"/>
    <lineage>
        <taxon>Bacteria</taxon>
        <taxon>Pseudomonadati</taxon>
        <taxon>Pseudomonadota</taxon>
        <taxon>Alphaproteobacteria</taxon>
        <taxon>Acetobacterales</taxon>
        <taxon>Roseomonadaceae</taxon>
        <taxon>Humitalea</taxon>
    </lineage>
</organism>
<keyword evidence="4" id="KW-0802">TPR repeat</keyword>
<dbReference type="PANTHER" id="PTHR16263:SF4">
    <property type="entry name" value="TETRATRICOPEPTIDE REPEAT PROTEIN 38"/>
    <property type="match status" value="1"/>
</dbReference>
<keyword evidence="6" id="KW-1185">Reference proteome</keyword>
<evidence type="ECO:0000313" key="6">
    <source>
        <dbReference type="Proteomes" id="UP000249688"/>
    </source>
</evidence>
<dbReference type="InterPro" id="IPR033891">
    <property type="entry name" value="TTC38"/>
</dbReference>
<dbReference type="InterPro" id="IPR011990">
    <property type="entry name" value="TPR-like_helical_dom_sf"/>
</dbReference>